<accession>A0A3R6XKG8</accession>
<dbReference type="Proteomes" id="UP000285712">
    <property type="component" value="Unassembled WGS sequence"/>
</dbReference>
<evidence type="ECO:0000313" key="1">
    <source>
        <dbReference type="EMBL" id="RHY89048.1"/>
    </source>
</evidence>
<gene>
    <name evidence="1" type="ORF">DYB35_010735</name>
    <name evidence="2" type="ORF">DYB37_011230</name>
</gene>
<dbReference type="EMBL" id="QUTG01004149">
    <property type="protein sequence ID" value="RHY89048.1"/>
    <property type="molecule type" value="Genomic_DNA"/>
</dbReference>
<sequence length="134" mass="15371">MVLNVAALLARLEGQATSDRVFLDQCMEAFPDVTEHHDSNPDTSCPVLDKVVNDAGENSMRVMTNFTRREFDVLWSIAELPLKSRWNDGRRSKSKTTPKDALFMAPTVMKQYNSWEKHAIDFCFRAPTFQKIIM</sequence>
<dbReference type="EMBL" id="QUTH01008061">
    <property type="protein sequence ID" value="RHZ03273.1"/>
    <property type="molecule type" value="Genomic_DNA"/>
</dbReference>
<dbReference type="Proteomes" id="UP000285430">
    <property type="component" value="Unassembled WGS sequence"/>
</dbReference>
<reference evidence="3 4" key="1">
    <citation type="submission" date="2018-08" db="EMBL/GenBank/DDBJ databases">
        <title>Aphanomyces genome sequencing and annotation.</title>
        <authorList>
            <person name="Minardi D."/>
            <person name="Oidtmann B."/>
            <person name="Van Der Giezen M."/>
            <person name="Studholme D.J."/>
        </authorList>
    </citation>
    <scope>NUCLEOTIDE SEQUENCE [LARGE SCALE GENOMIC DNA]</scope>
    <source>
        <strain evidence="2 3">Da</strain>
        <strain evidence="1 4">Sv</strain>
    </source>
</reference>
<protein>
    <submittedName>
        <fullName evidence="2">Uncharacterized protein</fullName>
    </submittedName>
</protein>
<comment type="caution">
    <text evidence="2">The sequence shown here is derived from an EMBL/GenBank/DDBJ whole genome shotgun (WGS) entry which is preliminary data.</text>
</comment>
<organism evidence="2 3">
    <name type="scientific">Aphanomyces astaci</name>
    <name type="common">Crayfish plague agent</name>
    <dbReference type="NCBI Taxonomy" id="112090"/>
    <lineage>
        <taxon>Eukaryota</taxon>
        <taxon>Sar</taxon>
        <taxon>Stramenopiles</taxon>
        <taxon>Oomycota</taxon>
        <taxon>Saprolegniomycetes</taxon>
        <taxon>Saprolegniales</taxon>
        <taxon>Verrucalvaceae</taxon>
        <taxon>Aphanomyces</taxon>
    </lineage>
</organism>
<evidence type="ECO:0000313" key="3">
    <source>
        <dbReference type="Proteomes" id="UP000285430"/>
    </source>
</evidence>
<evidence type="ECO:0000313" key="2">
    <source>
        <dbReference type="EMBL" id="RHZ03273.1"/>
    </source>
</evidence>
<dbReference type="AlphaFoldDB" id="A0A3R6XKG8"/>
<proteinExistence type="predicted"/>
<dbReference type="VEuPathDB" id="FungiDB:H257_14849"/>
<name>A0A3R6XKG8_APHAT</name>
<evidence type="ECO:0000313" key="4">
    <source>
        <dbReference type="Proteomes" id="UP000285712"/>
    </source>
</evidence>